<dbReference type="PANTHER" id="PTHR37844">
    <property type="entry name" value="SER/THR PROTEIN PHOSPHATASE SUPERFAMILY (AFU_ORTHOLOGUE AFUA_1G14840)"/>
    <property type="match status" value="1"/>
</dbReference>
<name>A0ABV1LUH7_9BURK</name>
<comment type="caution">
    <text evidence="2">The sequence shown here is derived from an EMBL/GenBank/DDBJ whole genome shotgun (WGS) entry which is preliminary data.</text>
</comment>
<dbReference type="EMBL" id="JAOALG010000002">
    <property type="protein sequence ID" value="MEQ5842917.1"/>
    <property type="molecule type" value="Genomic_DNA"/>
</dbReference>
<keyword evidence="3" id="KW-1185">Reference proteome</keyword>
<evidence type="ECO:0000313" key="2">
    <source>
        <dbReference type="EMBL" id="MEQ5842917.1"/>
    </source>
</evidence>
<evidence type="ECO:0000313" key="3">
    <source>
        <dbReference type="Proteomes" id="UP001469089"/>
    </source>
</evidence>
<gene>
    <name evidence="2" type="ORF">N0A02_26015</name>
</gene>
<dbReference type="InterPro" id="IPR029052">
    <property type="entry name" value="Metallo-depent_PP-like"/>
</dbReference>
<dbReference type="PANTHER" id="PTHR37844:SF2">
    <property type="entry name" value="SER_THR PROTEIN PHOSPHATASE SUPERFAMILY (AFU_ORTHOLOGUE AFUA_1G14840)"/>
    <property type="match status" value="1"/>
</dbReference>
<dbReference type="Proteomes" id="UP001469089">
    <property type="component" value="Unassembled WGS sequence"/>
</dbReference>
<reference evidence="2 3" key="1">
    <citation type="journal article" date="2024" name="Chem. Sci.">
        <title>Discovery of a lagriamide polyketide by integrated genome mining, isotopic labeling, and untargeted metabolomics.</title>
        <authorList>
            <person name="Fergusson C.H."/>
            <person name="Saulog J."/>
            <person name="Paulo B.S."/>
            <person name="Wilson D.M."/>
            <person name="Liu D.Y."/>
            <person name="Morehouse N.J."/>
            <person name="Waterworth S."/>
            <person name="Barkei J."/>
            <person name="Gray C.A."/>
            <person name="Kwan J.C."/>
            <person name="Eustaquio A.S."/>
            <person name="Linington R.G."/>
        </authorList>
    </citation>
    <scope>NUCLEOTIDE SEQUENCE [LARGE SCALE GENOMIC DNA]</scope>
    <source>
        <strain evidence="2 3">RL17-338-BIF-B</strain>
    </source>
</reference>
<dbReference type="InterPro" id="IPR004843">
    <property type="entry name" value="Calcineurin-like_PHP"/>
</dbReference>
<accession>A0ABV1LUH7</accession>
<dbReference type="Pfam" id="PF00149">
    <property type="entry name" value="Metallophos"/>
    <property type="match status" value="1"/>
</dbReference>
<dbReference type="RefSeq" id="WP_349544665.1">
    <property type="nucleotide sequence ID" value="NZ_JAOALG010000002.1"/>
</dbReference>
<proteinExistence type="predicted"/>
<dbReference type="SUPFAM" id="SSF56300">
    <property type="entry name" value="Metallo-dependent phosphatases"/>
    <property type="match status" value="1"/>
</dbReference>
<sequence>MTKILILSDLHNEFEPLQADQSAVSKADIVVFAGDIHTKDRSITWVREFVNHPAKPVIVVAGNHEFYAGHFDKTLEKMRAAVDRTNIHFLENEEIVIGDIRFLGCTLWTDFRLYDGVVSPVASMRDARDAMNDFRTIRATDTWRRLSPADTVRRHEQSRAWLAERLSSRFAGKTIVVTHHAPSPRSIEEQFVGDSLTPAYASNLEHLMGPNMRLWIHGHMHTSFDYTVHSGHPASDTRVICNPRGYSPKYLNPDFDPGMLVEV</sequence>
<feature type="domain" description="Calcineurin-like phosphoesterase" evidence="1">
    <location>
        <begin position="3"/>
        <end position="222"/>
    </location>
</feature>
<dbReference type="Gene3D" id="3.60.21.10">
    <property type="match status" value="1"/>
</dbReference>
<evidence type="ECO:0000259" key="1">
    <source>
        <dbReference type="Pfam" id="PF00149"/>
    </source>
</evidence>
<organism evidence="2 3">
    <name type="scientific">Paraburkholderia acidicola</name>
    <dbReference type="NCBI Taxonomy" id="1912599"/>
    <lineage>
        <taxon>Bacteria</taxon>
        <taxon>Pseudomonadati</taxon>
        <taxon>Pseudomonadota</taxon>
        <taxon>Betaproteobacteria</taxon>
        <taxon>Burkholderiales</taxon>
        <taxon>Burkholderiaceae</taxon>
        <taxon>Paraburkholderia</taxon>
    </lineage>
</organism>
<protein>
    <submittedName>
        <fullName evidence="2">Metallophosphoesterase</fullName>
    </submittedName>
</protein>